<comment type="caution">
    <text evidence="1">The sequence shown here is derived from an EMBL/GenBank/DDBJ whole genome shotgun (WGS) entry which is preliminary data.</text>
</comment>
<dbReference type="AlphaFoldDB" id="A0A7X6BH29"/>
<name>A0A7X6BH29_9SPHN</name>
<dbReference type="RefSeq" id="WP_168069784.1">
    <property type="nucleotide sequence ID" value="NZ_JAATJC010000001.1"/>
</dbReference>
<dbReference type="Gene3D" id="2.40.10.270">
    <property type="entry name" value="Bacteriophage SPP1 head-tail adaptor protein"/>
    <property type="match status" value="1"/>
</dbReference>
<gene>
    <name evidence="1" type="ORF">GGQ97_002311</name>
</gene>
<dbReference type="InterPro" id="IPR038666">
    <property type="entry name" value="SSP1_head-tail_sf"/>
</dbReference>
<dbReference type="Pfam" id="PF05521">
    <property type="entry name" value="Phage_HCP"/>
    <property type="match status" value="1"/>
</dbReference>
<proteinExistence type="predicted"/>
<keyword evidence="2" id="KW-1185">Reference proteome</keyword>
<dbReference type="InterPro" id="IPR008767">
    <property type="entry name" value="Phage_SPP1_head-tail_adaptor"/>
</dbReference>
<sequence length="110" mass="11698">MSLFSSTARTELIEVHRATTVRDGYGENAETFGLHYRAYASVRNGTGGERRQAAQEGGAQAATFGLTFSTVAAGTKLTDQIQYQGATWDITSAVVEPQNAGVVLTAIRAQ</sequence>
<reference evidence="1 2" key="1">
    <citation type="submission" date="2020-03" db="EMBL/GenBank/DDBJ databases">
        <title>Genomic Encyclopedia of Type Strains, Phase IV (KMG-IV): sequencing the most valuable type-strain genomes for metagenomic binning, comparative biology and taxonomic classification.</title>
        <authorList>
            <person name="Goeker M."/>
        </authorList>
    </citation>
    <scope>NUCLEOTIDE SEQUENCE [LARGE SCALE GENOMIC DNA]</scope>
    <source>
        <strain evidence="1 2">DSM 16846</strain>
    </source>
</reference>
<dbReference type="Proteomes" id="UP000558192">
    <property type="component" value="Unassembled WGS sequence"/>
</dbReference>
<protein>
    <submittedName>
        <fullName evidence="1">Head-tail adaptor</fullName>
    </submittedName>
</protein>
<accession>A0A7X6BH29</accession>
<evidence type="ECO:0000313" key="1">
    <source>
        <dbReference type="EMBL" id="NJC06518.1"/>
    </source>
</evidence>
<dbReference type="EMBL" id="JAATJC010000001">
    <property type="protein sequence ID" value="NJC06518.1"/>
    <property type="molecule type" value="Genomic_DNA"/>
</dbReference>
<evidence type="ECO:0000313" key="2">
    <source>
        <dbReference type="Proteomes" id="UP000558192"/>
    </source>
</evidence>
<organism evidence="1 2">
    <name type="scientific">Sphingomonas kaistensis</name>
    <dbReference type="NCBI Taxonomy" id="298708"/>
    <lineage>
        <taxon>Bacteria</taxon>
        <taxon>Pseudomonadati</taxon>
        <taxon>Pseudomonadota</taxon>
        <taxon>Alphaproteobacteria</taxon>
        <taxon>Sphingomonadales</taxon>
        <taxon>Sphingomonadaceae</taxon>
        <taxon>Sphingomonas</taxon>
    </lineage>
</organism>